<dbReference type="AlphaFoldDB" id="A0A7X1MFS6"/>
<evidence type="ECO:0000313" key="2">
    <source>
        <dbReference type="EMBL" id="MBC2907015.1"/>
    </source>
</evidence>
<dbReference type="RefSeq" id="WP_186286979.1">
    <property type="nucleotide sequence ID" value="NZ_JACMSF010000064.1"/>
</dbReference>
<sequence>MPRPDFQALIDRITVPYQATIEQRRHRKRGGDRRPGTRGGVFRQKWMVPRLTPNKSARVCWSHDFRNAIEDVRPLLEQDPYIPTLAERRFTTAADVLASVTGDSETPC</sequence>
<dbReference type="Proteomes" id="UP000584670">
    <property type="component" value="Unassembled WGS sequence"/>
</dbReference>
<keyword evidence="3" id="KW-1185">Reference proteome</keyword>
<comment type="caution">
    <text evidence="2">The sequence shown here is derived from an EMBL/GenBank/DDBJ whole genome shotgun (WGS) entry which is preliminary data.</text>
</comment>
<proteinExistence type="predicted"/>
<protein>
    <submittedName>
        <fullName evidence="2">Uncharacterized protein</fullName>
    </submittedName>
</protein>
<reference evidence="2 3" key="1">
    <citation type="submission" date="2020-08" db="EMBL/GenBank/DDBJ databases">
        <title>Streptomyces sp. PSKA01 genome sequencing and assembly.</title>
        <authorList>
            <person name="Mandal S."/>
            <person name="Maiti P.K."/>
            <person name="Das P."/>
        </authorList>
    </citation>
    <scope>NUCLEOTIDE SEQUENCE [LARGE SCALE GENOMIC DNA]</scope>
    <source>
        <strain evidence="2 3">PSKA01</strain>
    </source>
</reference>
<gene>
    <name evidence="2" type="ORF">H4N64_37000</name>
</gene>
<accession>A0A7X1MFS6</accession>
<feature type="region of interest" description="Disordered" evidence="1">
    <location>
        <begin position="20"/>
        <end position="42"/>
    </location>
</feature>
<evidence type="ECO:0000256" key="1">
    <source>
        <dbReference type="SAM" id="MobiDB-lite"/>
    </source>
</evidence>
<name>A0A7X1MFS6_9ACTN</name>
<dbReference type="EMBL" id="JACMSF010000064">
    <property type="protein sequence ID" value="MBC2907015.1"/>
    <property type="molecule type" value="Genomic_DNA"/>
</dbReference>
<organism evidence="2 3">
    <name type="scientific">Streptomyces cupreus</name>
    <dbReference type="NCBI Taxonomy" id="2759956"/>
    <lineage>
        <taxon>Bacteria</taxon>
        <taxon>Bacillati</taxon>
        <taxon>Actinomycetota</taxon>
        <taxon>Actinomycetes</taxon>
        <taxon>Kitasatosporales</taxon>
        <taxon>Streptomycetaceae</taxon>
        <taxon>Streptomyces</taxon>
    </lineage>
</organism>
<evidence type="ECO:0000313" key="3">
    <source>
        <dbReference type="Proteomes" id="UP000584670"/>
    </source>
</evidence>